<dbReference type="GO" id="GO:0005829">
    <property type="term" value="C:cytosol"/>
    <property type="evidence" value="ECO:0007669"/>
    <property type="project" value="TreeGrafter"/>
</dbReference>
<dbReference type="PANTHER" id="PTHR12649">
    <property type="entry name" value="PEPTIDYL-TRNA HYDROLASE 2"/>
    <property type="match status" value="1"/>
</dbReference>
<dbReference type="OrthoDB" id="1733656at2759"/>
<evidence type="ECO:0000256" key="2">
    <source>
        <dbReference type="ARBA" id="ARBA00022801"/>
    </source>
</evidence>
<dbReference type="FunFam" id="3.40.1490.10:FF:000001">
    <property type="entry name" value="Peptidyl-tRNA hydrolase 2"/>
    <property type="match status" value="1"/>
</dbReference>
<proteinExistence type="inferred from homology"/>
<evidence type="ECO:0000313" key="6">
    <source>
        <dbReference type="EMBL" id="OQV23823.1"/>
    </source>
</evidence>
<comment type="caution">
    <text evidence="6">The sequence shown here is derived from an EMBL/GenBank/DDBJ whole genome shotgun (WGS) entry which is preliminary data.</text>
</comment>
<dbReference type="NCBIfam" id="TIGR00283">
    <property type="entry name" value="arch_pth2"/>
    <property type="match status" value="1"/>
</dbReference>
<feature type="compositionally biased region" description="Acidic residues" evidence="5">
    <location>
        <begin position="57"/>
        <end position="66"/>
    </location>
</feature>
<dbReference type="NCBIfam" id="NF003314">
    <property type="entry name" value="PRK04322.1"/>
    <property type="match status" value="1"/>
</dbReference>
<evidence type="ECO:0000256" key="5">
    <source>
        <dbReference type="SAM" id="MobiDB-lite"/>
    </source>
</evidence>
<evidence type="ECO:0000256" key="3">
    <source>
        <dbReference type="ARBA" id="ARBA00038050"/>
    </source>
</evidence>
<sequence>MPLAIAGLSNNQTQIGLFVAGAVGASSVPTGALLTRPNAAMSTKDLRRKASGPGDPDWTDTSEGETDEARNAGRSRSKTKIPQRDCKMVLLVRTDLEMGKGKMAAQCAHAAVGAFEEAVDRRDRFLKSWQKYGQAKIALKVTDEETLLALAFQAKSAGLNTYVVKDAGRTQIAAGSITVAAIGPAPIEAIDRITGHLKLL</sequence>
<gene>
    <name evidence="6" type="ORF">BV898_02175</name>
</gene>
<feature type="region of interest" description="Disordered" evidence="5">
    <location>
        <begin position="39"/>
        <end position="80"/>
    </location>
</feature>
<evidence type="ECO:0000256" key="4">
    <source>
        <dbReference type="ARBA" id="ARBA00048707"/>
    </source>
</evidence>
<dbReference type="InterPro" id="IPR002833">
    <property type="entry name" value="PTH2"/>
</dbReference>
<dbReference type="Gene3D" id="3.40.1490.10">
    <property type="entry name" value="Bit1"/>
    <property type="match status" value="1"/>
</dbReference>
<evidence type="ECO:0000313" key="7">
    <source>
        <dbReference type="Proteomes" id="UP000192578"/>
    </source>
</evidence>
<protein>
    <recommendedName>
        <fullName evidence="1">peptidyl-tRNA hydrolase</fullName>
        <ecNumber evidence="1">3.1.1.29</ecNumber>
    </recommendedName>
</protein>
<dbReference type="AlphaFoldDB" id="A0A1W0X8J9"/>
<dbReference type="SUPFAM" id="SSF102462">
    <property type="entry name" value="Peptidyl-tRNA hydrolase II"/>
    <property type="match status" value="1"/>
</dbReference>
<dbReference type="Proteomes" id="UP000192578">
    <property type="component" value="Unassembled WGS sequence"/>
</dbReference>
<dbReference type="EC" id="3.1.1.29" evidence="1"/>
<dbReference type="GO" id="GO:0004045">
    <property type="term" value="F:peptidyl-tRNA hydrolase activity"/>
    <property type="evidence" value="ECO:0007669"/>
    <property type="project" value="UniProtKB-EC"/>
</dbReference>
<evidence type="ECO:0000256" key="1">
    <source>
        <dbReference type="ARBA" id="ARBA00013260"/>
    </source>
</evidence>
<dbReference type="EMBL" id="MTYJ01000009">
    <property type="protein sequence ID" value="OQV23823.1"/>
    <property type="molecule type" value="Genomic_DNA"/>
</dbReference>
<dbReference type="PANTHER" id="PTHR12649:SF11">
    <property type="entry name" value="PEPTIDYL-TRNA HYDROLASE 2, MITOCHONDRIAL"/>
    <property type="match status" value="1"/>
</dbReference>
<name>A0A1W0X8J9_HYPEX</name>
<dbReference type="Pfam" id="PF01981">
    <property type="entry name" value="PTH2"/>
    <property type="match status" value="1"/>
</dbReference>
<organism evidence="6 7">
    <name type="scientific">Hypsibius exemplaris</name>
    <name type="common">Freshwater tardigrade</name>
    <dbReference type="NCBI Taxonomy" id="2072580"/>
    <lineage>
        <taxon>Eukaryota</taxon>
        <taxon>Metazoa</taxon>
        <taxon>Ecdysozoa</taxon>
        <taxon>Tardigrada</taxon>
        <taxon>Eutardigrada</taxon>
        <taxon>Parachela</taxon>
        <taxon>Hypsibioidea</taxon>
        <taxon>Hypsibiidae</taxon>
        <taxon>Hypsibius</taxon>
    </lineage>
</organism>
<keyword evidence="2 6" id="KW-0378">Hydrolase</keyword>
<keyword evidence="7" id="KW-1185">Reference proteome</keyword>
<reference evidence="7" key="1">
    <citation type="submission" date="2017-01" db="EMBL/GenBank/DDBJ databases">
        <title>Comparative genomics of anhydrobiosis in the tardigrade Hypsibius dujardini.</title>
        <authorList>
            <person name="Yoshida Y."/>
            <person name="Koutsovoulos G."/>
            <person name="Laetsch D."/>
            <person name="Stevens L."/>
            <person name="Kumar S."/>
            <person name="Horikawa D."/>
            <person name="Ishino K."/>
            <person name="Komine S."/>
            <person name="Tomita M."/>
            <person name="Blaxter M."/>
            <person name="Arakawa K."/>
        </authorList>
    </citation>
    <scope>NUCLEOTIDE SEQUENCE [LARGE SCALE GENOMIC DNA]</scope>
    <source>
        <strain evidence="7">Z151</strain>
    </source>
</reference>
<comment type="similarity">
    <text evidence="3">Belongs to the PTH2 family.</text>
</comment>
<comment type="catalytic activity">
    <reaction evidence="4">
        <text>an N-acyl-L-alpha-aminoacyl-tRNA + H2O = an N-acyl-L-amino acid + a tRNA + H(+)</text>
        <dbReference type="Rhea" id="RHEA:54448"/>
        <dbReference type="Rhea" id="RHEA-COMP:10123"/>
        <dbReference type="Rhea" id="RHEA-COMP:13883"/>
        <dbReference type="ChEBI" id="CHEBI:15377"/>
        <dbReference type="ChEBI" id="CHEBI:15378"/>
        <dbReference type="ChEBI" id="CHEBI:59874"/>
        <dbReference type="ChEBI" id="CHEBI:78442"/>
        <dbReference type="ChEBI" id="CHEBI:138191"/>
        <dbReference type="EC" id="3.1.1.29"/>
    </reaction>
</comment>
<dbReference type="InterPro" id="IPR023476">
    <property type="entry name" value="Pep_tRNA_hydro_II_dom_sf"/>
</dbReference>
<accession>A0A1W0X8J9</accession>
<dbReference type="CDD" id="cd02430">
    <property type="entry name" value="PTH2"/>
    <property type="match status" value="1"/>
</dbReference>